<sequence>MEPKSEMKCGWGCYGNRPIGCVFITGSGFGNKRRGFMCEEGFAVFIIIISVAIKAGDKTIMGNFSFKITLRYPTIHLSSTVGEKNYRIVGEKIVPQLSDWKLNRSVHRSSKKPWK</sequence>
<organism evidence="1 2">
    <name type="scientific">Caerostris darwini</name>
    <dbReference type="NCBI Taxonomy" id="1538125"/>
    <lineage>
        <taxon>Eukaryota</taxon>
        <taxon>Metazoa</taxon>
        <taxon>Ecdysozoa</taxon>
        <taxon>Arthropoda</taxon>
        <taxon>Chelicerata</taxon>
        <taxon>Arachnida</taxon>
        <taxon>Araneae</taxon>
        <taxon>Araneomorphae</taxon>
        <taxon>Entelegynae</taxon>
        <taxon>Araneoidea</taxon>
        <taxon>Araneidae</taxon>
        <taxon>Caerostris</taxon>
    </lineage>
</organism>
<reference evidence="1 2" key="1">
    <citation type="submission" date="2021-06" db="EMBL/GenBank/DDBJ databases">
        <title>Caerostris darwini draft genome.</title>
        <authorList>
            <person name="Kono N."/>
            <person name="Arakawa K."/>
        </authorList>
    </citation>
    <scope>NUCLEOTIDE SEQUENCE [LARGE SCALE GENOMIC DNA]</scope>
</reference>
<dbReference type="EMBL" id="BPLQ01008818">
    <property type="protein sequence ID" value="GIY39515.1"/>
    <property type="molecule type" value="Genomic_DNA"/>
</dbReference>
<evidence type="ECO:0000313" key="2">
    <source>
        <dbReference type="Proteomes" id="UP001054837"/>
    </source>
</evidence>
<dbReference type="Proteomes" id="UP001054837">
    <property type="component" value="Unassembled WGS sequence"/>
</dbReference>
<keyword evidence="2" id="KW-1185">Reference proteome</keyword>
<evidence type="ECO:0000313" key="1">
    <source>
        <dbReference type="EMBL" id="GIY39515.1"/>
    </source>
</evidence>
<protein>
    <submittedName>
        <fullName evidence="1">Uncharacterized protein</fullName>
    </submittedName>
</protein>
<accession>A0AAV4T460</accession>
<name>A0AAV4T460_9ARAC</name>
<proteinExistence type="predicted"/>
<comment type="caution">
    <text evidence="1">The sequence shown here is derived from an EMBL/GenBank/DDBJ whole genome shotgun (WGS) entry which is preliminary data.</text>
</comment>
<dbReference type="AlphaFoldDB" id="A0AAV4T460"/>
<gene>
    <name evidence="1" type="ORF">CDAR_539011</name>
</gene>